<reference evidence="2" key="1">
    <citation type="submission" date="2022-11" db="UniProtKB">
        <authorList>
            <consortium name="WormBaseParasite"/>
        </authorList>
    </citation>
    <scope>IDENTIFICATION</scope>
</reference>
<evidence type="ECO:0000313" key="2">
    <source>
        <dbReference type="WBParaSite" id="PDA_v2.g31439.t1"/>
    </source>
</evidence>
<sequence length="279" mass="32619">MSYVPPQKIDNSKFTFISPQKQCFSFPLDIISSMLENPSSSKALQKLYQTCKYFYSKKQILVLSKAHFVRDASYGCTKTGAKLEIYCEGKKDFADLHNLLWFDNVIQFENVYGNRLPSFYRCSIKEMWLYKTSLHYDDFVLLAAEKHIRILDIGRESEIYFSDDSTVNPVDLLPFMPNIIEMNCVAHQNYTHENFEKLSTIQLYSKLEDFRLRIYSESSDFAKTFNRDHLLMFLNNNAKKDESTFIGFTADDDKFQAVFDEIPKEWKAGIRKPNVCVTC</sequence>
<proteinExistence type="predicted"/>
<name>A0A914QV49_9BILA</name>
<evidence type="ECO:0000313" key="1">
    <source>
        <dbReference type="Proteomes" id="UP000887578"/>
    </source>
</evidence>
<dbReference type="Proteomes" id="UP000887578">
    <property type="component" value="Unplaced"/>
</dbReference>
<keyword evidence="1" id="KW-1185">Reference proteome</keyword>
<dbReference type="AlphaFoldDB" id="A0A914QV49"/>
<dbReference type="WBParaSite" id="PDA_v2.g31439.t1">
    <property type="protein sequence ID" value="PDA_v2.g31439.t1"/>
    <property type="gene ID" value="PDA_v2.g31439"/>
</dbReference>
<accession>A0A914QV49</accession>
<protein>
    <submittedName>
        <fullName evidence="2">DUF38 domain-containing protein</fullName>
    </submittedName>
</protein>
<organism evidence="1 2">
    <name type="scientific">Panagrolaimus davidi</name>
    <dbReference type="NCBI Taxonomy" id="227884"/>
    <lineage>
        <taxon>Eukaryota</taxon>
        <taxon>Metazoa</taxon>
        <taxon>Ecdysozoa</taxon>
        <taxon>Nematoda</taxon>
        <taxon>Chromadorea</taxon>
        <taxon>Rhabditida</taxon>
        <taxon>Tylenchina</taxon>
        <taxon>Panagrolaimomorpha</taxon>
        <taxon>Panagrolaimoidea</taxon>
        <taxon>Panagrolaimidae</taxon>
        <taxon>Panagrolaimus</taxon>
    </lineage>
</organism>